<name>A0A5A7PNL9_STRAF</name>
<proteinExistence type="predicted"/>
<keyword evidence="1" id="KW-0808">Transferase</keyword>
<dbReference type="EMBL" id="BKCP01004872">
    <property type="protein sequence ID" value="GER34364.1"/>
    <property type="molecule type" value="Genomic_DNA"/>
</dbReference>
<evidence type="ECO:0000313" key="1">
    <source>
        <dbReference type="EMBL" id="GER34364.1"/>
    </source>
</evidence>
<keyword evidence="2" id="KW-1185">Reference proteome</keyword>
<dbReference type="Proteomes" id="UP000325081">
    <property type="component" value="Unassembled WGS sequence"/>
</dbReference>
<protein>
    <submittedName>
        <fullName evidence="1">Prolipoprotein diacylglyceryl transferase</fullName>
    </submittedName>
</protein>
<evidence type="ECO:0000313" key="2">
    <source>
        <dbReference type="Proteomes" id="UP000325081"/>
    </source>
</evidence>
<accession>A0A5A7PNL9</accession>
<keyword evidence="1" id="KW-0449">Lipoprotein</keyword>
<comment type="caution">
    <text evidence="1">The sequence shown here is derived from an EMBL/GenBank/DDBJ whole genome shotgun (WGS) entry which is preliminary data.</text>
</comment>
<organism evidence="1 2">
    <name type="scientific">Striga asiatica</name>
    <name type="common">Asiatic witchweed</name>
    <name type="synonym">Buchnera asiatica</name>
    <dbReference type="NCBI Taxonomy" id="4170"/>
    <lineage>
        <taxon>Eukaryota</taxon>
        <taxon>Viridiplantae</taxon>
        <taxon>Streptophyta</taxon>
        <taxon>Embryophyta</taxon>
        <taxon>Tracheophyta</taxon>
        <taxon>Spermatophyta</taxon>
        <taxon>Magnoliopsida</taxon>
        <taxon>eudicotyledons</taxon>
        <taxon>Gunneridae</taxon>
        <taxon>Pentapetalae</taxon>
        <taxon>asterids</taxon>
        <taxon>lamiids</taxon>
        <taxon>Lamiales</taxon>
        <taxon>Orobanchaceae</taxon>
        <taxon>Buchnereae</taxon>
        <taxon>Striga</taxon>
    </lineage>
</organism>
<gene>
    <name evidence="1" type="ORF">STAS_10581</name>
</gene>
<sequence>MDVFQTKPMQAKNETLYIIISRYILVKLQKIMLASRSVLHPSTNSLFHLCFPRIICSQHHIDLMEPKTGGEYGQRKYSRFFQKEVRFYSQLSWISFLFRQSTVINYARQAPSCKARPSEVEMEILT</sequence>
<dbReference type="AlphaFoldDB" id="A0A5A7PNL9"/>
<dbReference type="GO" id="GO:0016740">
    <property type="term" value="F:transferase activity"/>
    <property type="evidence" value="ECO:0007669"/>
    <property type="project" value="UniProtKB-KW"/>
</dbReference>
<reference evidence="2" key="1">
    <citation type="journal article" date="2019" name="Curr. Biol.">
        <title>Genome Sequence of Striga asiatica Provides Insight into the Evolution of Plant Parasitism.</title>
        <authorList>
            <person name="Yoshida S."/>
            <person name="Kim S."/>
            <person name="Wafula E.K."/>
            <person name="Tanskanen J."/>
            <person name="Kim Y.M."/>
            <person name="Honaas L."/>
            <person name="Yang Z."/>
            <person name="Spallek T."/>
            <person name="Conn C.E."/>
            <person name="Ichihashi Y."/>
            <person name="Cheong K."/>
            <person name="Cui S."/>
            <person name="Der J.P."/>
            <person name="Gundlach H."/>
            <person name="Jiao Y."/>
            <person name="Hori C."/>
            <person name="Ishida J.K."/>
            <person name="Kasahara H."/>
            <person name="Kiba T."/>
            <person name="Kim M.S."/>
            <person name="Koo N."/>
            <person name="Laohavisit A."/>
            <person name="Lee Y.H."/>
            <person name="Lumba S."/>
            <person name="McCourt P."/>
            <person name="Mortimer J.C."/>
            <person name="Mutuku J.M."/>
            <person name="Nomura T."/>
            <person name="Sasaki-Sekimoto Y."/>
            <person name="Seto Y."/>
            <person name="Wang Y."/>
            <person name="Wakatake T."/>
            <person name="Sakakibara H."/>
            <person name="Demura T."/>
            <person name="Yamaguchi S."/>
            <person name="Yoneyama K."/>
            <person name="Manabe R.I."/>
            <person name="Nelson D.C."/>
            <person name="Schulman A.H."/>
            <person name="Timko M.P."/>
            <person name="dePamphilis C.W."/>
            <person name="Choi D."/>
            <person name="Shirasu K."/>
        </authorList>
    </citation>
    <scope>NUCLEOTIDE SEQUENCE [LARGE SCALE GENOMIC DNA]</scope>
    <source>
        <strain evidence="2">cv. UVA1</strain>
    </source>
</reference>